<organism evidence="1 2">
    <name type="scientific">Succinatimonas hippei (strain DSM 22608 / JCM 16073 / KCTC 15190 / YIT 12066)</name>
    <dbReference type="NCBI Taxonomy" id="762983"/>
    <lineage>
        <taxon>Bacteria</taxon>
        <taxon>Pseudomonadati</taxon>
        <taxon>Pseudomonadota</taxon>
        <taxon>Gammaproteobacteria</taxon>
        <taxon>Aeromonadales</taxon>
        <taxon>Succinivibrionaceae</taxon>
        <taxon>Succinatimonas</taxon>
    </lineage>
</organism>
<sequence length="235" mass="26609">MLLSSLELLKNKNLDRKLLISHGFIPDEASDNLLTKSFYSEFSGTGMYLKVEALLKENTLVPCVIDIETGDPYTLYLTSKASGEFVGKIRFTVNEIFADIINSCSVKSRLSLCQSLEVLSLCEKRYGTVPEYPWDDLQAAVLRNEKTRKWYGLIIAVSTDKLVLKVKPDPSYKTEILLLHHTKEDVARLVDGVNFIPAWHMNKKSWLACVLDGRHTVDVIMSHVDISYNLSAKKH</sequence>
<keyword evidence="2" id="KW-1185">Reference proteome</keyword>
<name>E8LHC5_SUCHY</name>
<dbReference type="eggNOG" id="COG2315">
    <property type="taxonomic scope" value="Bacteria"/>
</dbReference>
<dbReference type="RefSeq" id="WP_009142313.1">
    <property type="nucleotide sequence ID" value="NZ_GL830942.1"/>
</dbReference>
<evidence type="ECO:0000313" key="1">
    <source>
        <dbReference type="EMBL" id="EFY08097.1"/>
    </source>
</evidence>
<dbReference type="Proteomes" id="UP000018458">
    <property type="component" value="Unassembled WGS sequence"/>
</dbReference>
<dbReference type="PANTHER" id="PTHR35145:SF1">
    <property type="entry name" value="CYTOPLASMIC PROTEIN"/>
    <property type="match status" value="1"/>
</dbReference>
<dbReference type="STRING" id="762983.HMPREF9444_00083"/>
<dbReference type="SUPFAM" id="SSF142906">
    <property type="entry name" value="YjbR-like"/>
    <property type="match status" value="1"/>
</dbReference>
<dbReference type="Gene3D" id="3.90.1150.30">
    <property type="match status" value="1"/>
</dbReference>
<proteinExistence type="predicted"/>
<protein>
    <recommendedName>
        <fullName evidence="3">MmcQ family protein</fullName>
    </recommendedName>
</protein>
<gene>
    <name evidence="1" type="ORF">HMPREF9444_00083</name>
</gene>
<accession>E8LHC5</accession>
<dbReference type="AlphaFoldDB" id="E8LHC5"/>
<reference evidence="1 2" key="1">
    <citation type="submission" date="2011-01" db="EMBL/GenBank/DDBJ databases">
        <authorList>
            <person name="Weinstock G."/>
            <person name="Sodergren E."/>
            <person name="Clifton S."/>
            <person name="Fulton L."/>
            <person name="Fulton B."/>
            <person name="Courtney L."/>
            <person name="Fronick C."/>
            <person name="Harrison M."/>
            <person name="Strong C."/>
            <person name="Farmer C."/>
            <person name="Delahaunty K."/>
            <person name="Markovic C."/>
            <person name="Hall O."/>
            <person name="Minx P."/>
            <person name="Tomlinson C."/>
            <person name="Mitreva M."/>
            <person name="Hou S."/>
            <person name="Chen J."/>
            <person name="Wollam A."/>
            <person name="Pepin K.H."/>
            <person name="Johnson M."/>
            <person name="Bhonagiri V."/>
            <person name="Zhang X."/>
            <person name="Suruliraj S."/>
            <person name="Warren W."/>
            <person name="Chinwalla A."/>
            <person name="Mardis E.R."/>
            <person name="Wilson R.K."/>
        </authorList>
    </citation>
    <scope>NUCLEOTIDE SEQUENCE [LARGE SCALE GENOMIC DNA]</scope>
    <source>
        <strain evidence="2">DSM 22608 / JCM 16073 / KCTC 15190 / YIT 12066</strain>
    </source>
</reference>
<evidence type="ECO:0000313" key="2">
    <source>
        <dbReference type="Proteomes" id="UP000018458"/>
    </source>
</evidence>
<dbReference type="InterPro" id="IPR007351">
    <property type="entry name" value="YjbR"/>
</dbReference>
<dbReference type="HOGENOM" id="CLU_105851_3_0_6"/>
<dbReference type="EMBL" id="AEVO01000004">
    <property type="protein sequence ID" value="EFY08097.1"/>
    <property type="molecule type" value="Genomic_DNA"/>
</dbReference>
<dbReference type="InterPro" id="IPR038056">
    <property type="entry name" value="YjbR-like_sf"/>
</dbReference>
<comment type="caution">
    <text evidence="1">The sequence shown here is derived from an EMBL/GenBank/DDBJ whole genome shotgun (WGS) entry which is preliminary data.</text>
</comment>
<evidence type="ECO:0008006" key="3">
    <source>
        <dbReference type="Google" id="ProtNLM"/>
    </source>
</evidence>
<dbReference type="OrthoDB" id="3194910at2"/>
<dbReference type="PANTHER" id="PTHR35145">
    <property type="entry name" value="CYTOPLASMIC PROTEIN-RELATED"/>
    <property type="match status" value="1"/>
</dbReference>